<organism evidence="2 3">
    <name type="scientific">Asticcacaulis endophyticus</name>
    <dbReference type="NCBI Taxonomy" id="1395890"/>
    <lineage>
        <taxon>Bacteria</taxon>
        <taxon>Pseudomonadati</taxon>
        <taxon>Pseudomonadota</taxon>
        <taxon>Alphaproteobacteria</taxon>
        <taxon>Caulobacterales</taxon>
        <taxon>Caulobacteraceae</taxon>
        <taxon>Asticcacaulis</taxon>
    </lineage>
</organism>
<dbReference type="InterPro" id="IPR002491">
    <property type="entry name" value="ABC_transptr_periplasmic_BD"/>
</dbReference>
<dbReference type="EMBL" id="BMZB01000004">
    <property type="protein sequence ID" value="GGZ40693.1"/>
    <property type="molecule type" value="Genomic_DNA"/>
</dbReference>
<accession>A0A918QDU4</accession>
<protein>
    <submittedName>
        <fullName evidence="2">Iron ABC transporter substrate-binding protein</fullName>
    </submittedName>
</protein>
<dbReference type="PANTHER" id="PTHR30535:SF4">
    <property type="entry name" value="HEMIN-BINDING PERIPLASMIC PROTEIN HMUT"/>
    <property type="match status" value="1"/>
</dbReference>
<name>A0A918QDU4_9CAUL</name>
<reference evidence="2" key="1">
    <citation type="journal article" date="2014" name="Int. J. Syst. Evol. Microbiol.">
        <title>Complete genome sequence of Corynebacterium casei LMG S-19264T (=DSM 44701T), isolated from a smear-ripened cheese.</title>
        <authorList>
            <consortium name="US DOE Joint Genome Institute (JGI-PGF)"/>
            <person name="Walter F."/>
            <person name="Albersmeier A."/>
            <person name="Kalinowski J."/>
            <person name="Ruckert C."/>
        </authorList>
    </citation>
    <scope>NUCLEOTIDE SEQUENCE</scope>
    <source>
        <strain evidence="2">KCTC 32296</strain>
    </source>
</reference>
<proteinExistence type="predicted"/>
<evidence type="ECO:0000259" key="1">
    <source>
        <dbReference type="PROSITE" id="PS50983"/>
    </source>
</evidence>
<reference evidence="2" key="2">
    <citation type="submission" date="2020-09" db="EMBL/GenBank/DDBJ databases">
        <authorList>
            <person name="Sun Q."/>
            <person name="Kim S."/>
        </authorList>
    </citation>
    <scope>NUCLEOTIDE SEQUENCE</scope>
    <source>
        <strain evidence="2">KCTC 32296</strain>
    </source>
</reference>
<dbReference type="InterPro" id="IPR050902">
    <property type="entry name" value="ABC_Transporter_SBP"/>
</dbReference>
<sequence length="258" mass="28434">MLLGPILVFAPLANAGTRQGIVSLDMCADQYALALLPQDEIAGLSLRAQHPDSFYRLRAVAFPRRRASLETVLALRPRAVLRTWGGDARLLSGLKAHGIEVIQISDPADIPAARAELLRVGTLLRQPQRALHEARRMDEALKAISKQGRGRDVLYYTPSGYTAGPKTWVGELLKTMNYKVQAGQDYYAYLSPEAFLTLTPDVYALGFYEDKYAMRRVAGRHPLVRKKIAGQETIVLPSPAIACNAWYSAQAMQEGVGL</sequence>
<dbReference type="SUPFAM" id="SSF53807">
    <property type="entry name" value="Helical backbone' metal receptor"/>
    <property type="match status" value="1"/>
</dbReference>
<dbReference type="PANTHER" id="PTHR30535">
    <property type="entry name" value="VITAMIN B12-BINDING PROTEIN"/>
    <property type="match status" value="1"/>
</dbReference>
<keyword evidence="3" id="KW-1185">Reference proteome</keyword>
<feature type="domain" description="Fe/B12 periplasmic-binding" evidence="1">
    <location>
        <begin position="20"/>
        <end position="258"/>
    </location>
</feature>
<dbReference type="Gene3D" id="3.40.50.1980">
    <property type="entry name" value="Nitrogenase molybdenum iron protein domain"/>
    <property type="match status" value="2"/>
</dbReference>
<gene>
    <name evidence="2" type="ORF">GCM10011273_29270</name>
</gene>
<dbReference type="AlphaFoldDB" id="A0A918QDU4"/>
<comment type="caution">
    <text evidence="2">The sequence shown here is derived from an EMBL/GenBank/DDBJ whole genome shotgun (WGS) entry which is preliminary data.</text>
</comment>
<dbReference type="Pfam" id="PF01497">
    <property type="entry name" value="Peripla_BP_2"/>
    <property type="match status" value="1"/>
</dbReference>
<evidence type="ECO:0000313" key="3">
    <source>
        <dbReference type="Proteomes" id="UP000662572"/>
    </source>
</evidence>
<dbReference type="Proteomes" id="UP000662572">
    <property type="component" value="Unassembled WGS sequence"/>
</dbReference>
<dbReference type="PROSITE" id="PS50983">
    <property type="entry name" value="FE_B12_PBP"/>
    <property type="match status" value="1"/>
</dbReference>
<evidence type="ECO:0000313" key="2">
    <source>
        <dbReference type="EMBL" id="GGZ40693.1"/>
    </source>
</evidence>